<proteinExistence type="predicted"/>
<protein>
    <submittedName>
        <fullName evidence="1">Uncharacterized protein</fullName>
    </submittedName>
</protein>
<dbReference type="eggNOG" id="ENOG502ZBUD">
    <property type="taxonomic scope" value="Bacteria"/>
</dbReference>
<evidence type="ECO:0000313" key="2">
    <source>
        <dbReference type="Proteomes" id="UP000007013"/>
    </source>
</evidence>
<reference evidence="1 2" key="1">
    <citation type="journal article" date="2011" name="J. Bacteriol.">
        <title>Genome sequence of the verrucomicrobium Opitutus terrae PB90-1, an abundant inhabitant of rice paddy soil ecosystems.</title>
        <authorList>
            <person name="van Passel M.W."/>
            <person name="Kant R."/>
            <person name="Palva A."/>
            <person name="Copeland A."/>
            <person name="Lucas S."/>
            <person name="Lapidus A."/>
            <person name="Glavina del Rio T."/>
            <person name="Pitluck S."/>
            <person name="Goltsman E."/>
            <person name="Clum A."/>
            <person name="Sun H."/>
            <person name="Schmutz J."/>
            <person name="Larimer F.W."/>
            <person name="Land M.L."/>
            <person name="Hauser L."/>
            <person name="Kyrpides N."/>
            <person name="Mikhailova N."/>
            <person name="Richardson P.P."/>
            <person name="Janssen P.H."/>
            <person name="de Vos W.M."/>
            <person name="Smidt H."/>
        </authorList>
    </citation>
    <scope>NUCLEOTIDE SEQUENCE [LARGE SCALE GENOMIC DNA]</scope>
    <source>
        <strain evidence="2">DSM 11246 / JCM 15787 / PB90-1</strain>
    </source>
</reference>
<evidence type="ECO:0000313" key="1">
    <source>
        <dbReference type="EMBL" id="ACB73838.1"/>
    </source>
</evidence>
<name>B1ZSI1_OPITP</name>
<sequence length="401" mass="45043">MNVDRRSPCRWNQAVLAHGSELRKFWTDHLRDRQRRVLFILAEGFDPRMCLGLEMLLDLRGNDPVDVALIEFSEGPNSPSTAYLPKVEANHTRLLKAMQGRGTIRKFQLALHAGDDRRRISAQNALRLFNDLSELGDYTDIILDVSAAPRGIYLPLAAKILHLVEPEEGKPIVNFHVMVAEDSSFDAHIHDEGVEERADFIYPFKGAMDREATAGLPRVWMPLLGENQRIQLERIYELIQPDEICPVLPSPARDPRRGDKLVQAYHGLLFDNWRIEPRNFIYGSERNPFEVYRQLTRAIVAYRESFAPLDGAKFVLSAVSSKLLSIAALLVAYDFRANDIEIGIAHVDCHGYKVDPEAPVNSELSGLWLTGEWEASPAGAVAAPEGNKLESKATNIETAAK</sequence>
<dbReference type="HOGENOM" id="CLU_747886_0_0_0"/>
<dbReference type="STRING" id="452637.Oter_0548"/>
<accession>B1ZSI1</accession>
<dbReference type="KEGG" id="ote:Oter_0548"/>
<organism evidence="1 2">
    <name type="scientific">Opitutus terrae (strain DSM 11246 / JCM 15787 / PB90-1)</name>
    <dbReference type="NCBI Taxonomy" id="452637"/>
    <lineage>
        <taxon>Bacteria</taxon>
        <taxon>Pseudomonadati</taxon>
        <taxon>Verrucomicrobiota</taxon>
        <taxon>Opitutia</taxon>
        <taxon>Opitutales</taxon>
        <taxon>Opitutaceae</taxon>
        <taxon>Opitutus</taxon>
    </lineage>
</organism>
<dbReference type="Proteomes" id="UP000007013">
    <property type="component" value="Chromosome"/>
</dbReference>
<dbReference type="EMBL" id="CP001032">
    <property type="protein sequence ID" value="ACB73838.1"/>
    <property type="molecule type" value="Genomic_DNA"/>
</dbReference>
<keyword evidence="2" id="KW-1185">Reference proteome</keyword>
<dbReference type="AlphaFoldDB" id="B1ZSI1"/>
<gene>
    <name evidence="1" type="ordered locus">Oter_0548</name>
</gene>